<dbReference type="InterPro" id="IPR035595">
    <property type="entry name" value="UDP_glycos_trans_CS"/>
</dbReference>
<dbReference type="PANTHER" id="PTHR48043:SF145">
    <property type="entry name" value="FI06409P-RELATED"/>
    <property type="match status" value="1"/>
</dbReference>
<evidence type="ECO:0000256" key="1">
    <source>
        <dbReference type="ARBA" id="ARBA00022676"/>
    </source>
</evidence>
<evidence type="ECO:0000313" key="5">
    <source>
        <dbReference type="Proteomes" id="UP000300142"/>
    </source>
</evidence>
<name>A0A479ZUS4_9CYAN</name>
<accession>A0A479ZUS4</accession>
<gene>
    <name evidence="4" type="ORF">SR1949_10220</name>
</gene>
<reference evidence="5" key="1">
    <citation type="submission" date="2019-02" db="EMBL/GenBank/DDBJ databases">
        <title>Draft genome sequence of Sphaerospermopsis reniformis NIES-1949.</title>
        <authorList>
            <person name="Yamaguchi H."/>
            <person name="Suzuki S."/>
            <person name="Kawachi M."/>
        </authorList>
    </citation>
    <scope>NUCLEOTIDE SEQUENCE [LARGE SCALE GENOMIC DNA]</scope>
    <source>
        <strain evidence="5">NIES-1949</strain>
    </source>
</reference>
<dbReference type="FunFam" id="3.40.50.2000:FF:000189">
    <property type="entry name" value="UDP-glucuronosyltransferase 2B14-like Protein"/>
    <property type="match status" value="1"/>
</dbReference>
<dbReference type="PANTHER" id="PTHR48043">
    <property type="entry name" value="EG:EG0003.4 PROTEIN-RELATED"/>
    <property type="match status" value="1"/>
</dbReference>
<comment type="similarity">
    <text evidence="3">Belongs to the UDP-glycosyltransferase family.</text>
</comment>
<keyword evidence="2 3" id="KW-0808">Transferase</keyword>
<dbReference type="EMBL" id="BJCE01000021">
    <property type="protein sequence ID" value="GCL35922.1"/>
    <property type="molecule type" value="Genomic_DNA"/>
</dbReference>
<keyword evidence="1 3" id="KW-0328">Glycosyltransferase</keyword>
<dbReference type="InterPro" id="IPR050271">
    <property type="entry name" value="UDP-glycosyltransferase"/>
</dbReference>
<dbReference type="AlphaFoldDB" id="A0A479ZUS4"/>
<dbReference type="Pfam" id="PF00201">
    <property type="entry name" value="UDPGT"/>
    <property type="match status" value="1"/>
</dbReference>
<dbReference type="SUPFAM" id="SSF53756">
    <property type="entry name" value="UDP-Glycosyltransferase/glycogen phosphorylase"/>
    <property type="match status" value="1"/>
</dbReference>
<dbReference type="Gene3D" id="3.40.50.2000">
    <property type="entry name" value="Glycogen Phosphorylase B"/>
    <property type="match status" value="2"/>
</dbReference>
<protein>
    <submittedName>
        <fullName evidence="4">Glycosyltransferase, MGT family protein</fullName>
    </submittedName>
</protein>
<proteinExistence type="inferred from homology"/>
<keyword evidence="5" id="KW-1185">Reference proteome</keyword>
<dbReference type="CDD" id="cd03784">
    <property type="entry name" value="GT1_Gtf-like"/>
    <property type="match status" value="1"/>
</dbReference>
<dbReference type="GO" id="GO:0008194">
    <property type="term" value="F:UDP-glycosyltransferase activity"/>
    <property type="evidence" value="ECO:0007669"/>
    <property type="project" value="InterPro"/>
</dbReference>
<sequence>MFVSLPLLGHTNQMIAMATELVQRGYQVRFVISESAKNWVSKTGAEFIPWQIKSNETTNNNNHKTEDFWKDISQEKSTLRGEQMMLKRLISSYRPMYENLIPIFNKYQPDLLIIDRAAIPAMDLAQKMNIPYIIQSRFLGNFVKTNDQYPRFGTSYSITMNVWQRFFNFIRPTLLIPYLAPTAIKLNKIRQECAGNKKLDDPFDKKPIIVGTDFAFEISRPLPPWVKMVGPILPKTPEPIDSSLSQWLEDDPEGKGIIYVAFGTLANIEQWQCQELVAGLEKTGLKVLWSLPKQQQNILTNLPSSFRVEDFVPQQAVLSHPNVRVFVSHCGMNSINEALYSAKPILALPFFGDQHYNAARIVDIGVGLKLNKQKFNRSQVIEKINTLLMSSTYTEVANRISVILKNTGGLNKAADIVEKMLLEEVNSLMR</sequence>
<organism evidence="4 5">
    <name type="scientific">Sphaerospermopsis reniformis</name>
    <dbReference type="NCBI Taxonomy" id="531300"/>
    <lineage>
        <taxon>Bacteria</taxon>
        <taxon>Bacillati</taxon>
        <taxon>Cyanobacteriota</taxon>
        <taxon>Cyanophyceae</taxon>
        <taxon>Nostocales</taxon>
        <taxon>Aphanizomenonaceae</taxon>
        <taxon>Sphaerospermopsis</taxon>
    </lineage>
</organism>
<evidence type="ECO:0000256" key="3">
    <source>
        <dbReference type="RuleBase" id="RU003718"/>
    </source>
</evidence>
<comment type="caution">
    <text evidence="4">The sequence shown here is derived from an EMBL/GenBank/DDBJ whole genome shotgun (WGS) entry which is preliminary data.</text>
</comment>
<dbReference type="InterPro" id="IPR002213">
    <property type="entry name" value="UDP_glucos_trans"/>
</dbReference>
<evidence type="ECO:0000256" key="2">
    <source>
        <dbReference type="ARBA" id="ARBA00022679"/>
    </source>
</evidence>
<dbReference type="Proteomes" id="UP000300142">
    <property type="component" value="Unassembled WGS sequence"/>
</dbReference>
<evidence type="ECO:0000313" key="4">
    <source>
        <dbReference type="EMBL" id="GCL35922.1"/>
    </source>
</evidence>
<dbReference type="PROSITE" id="PS00375">
    <property type="entry name" value="UDPGT"/>
    <property type="match status" value="1"/>
</dbReference>